<dbReference type="Pfam" id="PF20582">
    <property type="entry name" value="UPF0758_N"/>
    <property type="match status" value="1"/>
</dbReference>
<dbReference type="SUPFAM" id="SSF102712">
    <property type="entry name" value="JAB1/MPN domain"/>
    <property type="match status" value="1"/>
</dbReference>
<evidence type="ECO:0000259" key="8">
    <source>
        <dbReference type="PROSITE" id="PS50249"/>
    </source>
</evidence>
<dbReference type="InterPro" id="IPR010994">
    <property type="entry name" value="RuvA_2-like"/>
</dbReference>
<keyword evidence="5" id="KW-0482">Metalloprotease</keyword>
<evidence type="ECO:0000313" key="9">
    <source>
        <dbReference type="EMBL" id="MSS26699.1"/>
    </source>
</evidence>
<comment type="similarity">
    <text evidence="6">Belongs to the UPF0758 family.</text>
</comment>
<dbReference type="PROSITE" id="PS50249">
    <property type="entry name" value="MPN"/>
    <property type="match status" value="1"/>
</dbReference>
<evidence type="ECO:0000313" key="10">
    <source>
        <dbReference type="Proteomes" id="UP000477488"/>
    </source>
</evidence>
<reference evidence="9 10" key="1">
    <citation type="submission" date="2019-09" db="EMBL/GenBank/DDBJ databases">
        <title>In-depth cultivation of the pig gut microbiome towards novel bacterial diversity and tailored functional studies.</title>
        <authorList>
            <person name="Wylensek D."/>
            <person name="Hitch T.C.A."/>
            <person name="Clavel T."/>
        </authorList>
    </citation>
    <scope>NUCLEOTIDE SEQUENCE [LARGE SCALE GENOMIC DNA]</scope>
    <source>
        <strain evidence="9 10">PG-178-WT-4</strain>
    </source>
</reference>
<keyword evidence="1" id="KW-0645">Protease</keyword>
<gene>
    <name evidence="9" type="primary">radC</name>
    <name evidence="9" type="ORF">FYJ44_01250</name>
</gene>
<dbReference type="EMBL" id="VUMH01000001">
    <property type="protein sequence ID" value="MSS26699.1"/>
    <property type="molecule type" value="Genomic_DNA"/>
</dbReference>
<dbReference type="InterPro" id="IPR037518">
    <property type="entry name" value="MPN"/>
</dbReference>
<feature type="region of interest" description="Disordered" evidence="7">
    <location>
        <begin position="1"/>
        <end position="20"/>
    </location>
</feature>
<feature type="compositionally biased region" description="Polar residues" evidence="7">
    <location>
        <begin position="1"/>
        <end position="12"/>
    </location>
</feature>
<keyword evidence="4" id="KW-0862">Zinc</keyword>
<dbReference type="Proteomes" id="UP000477488">
    <property type="component" value="Unassembled WGS sequence"/>
</dbReference>
<dbReference type="NCBIfam" id="TIGR00608">
    <property type="entry name" value="radc"/>
    <property type="match status" value="1"/>
</dbReference>
<proteinExistence type="inferred from homology"/>
<organism evidence="9 10">
    <name type="scientific">Desulfovibrio porci</name>
    <dbReference type="NCBI Taxonomy" id="2605782"/>
    <lineage>
        <taxon>Bacteria</taxon>
        <taxon>Pseudomonadati</taxon>
        <taxon>Thermodesulfobacteriota</taxon>
        <taxon>Desulfovibrionia</taxon>
        <taxon>Desulfovibrionales</taxon>
        <taxon>Desulfovibrionaceae</taxon>
        <taxon>Desulfovibrio</taxon>
    </lineage>
</organism>
<evidence type="ECO:0000256" key="2">
    <source>
        <dbReference type="ARBA" id="ARBA00022723"/>
    </source>
</evidence>
<dbReference type="GO" id="GO:0008237">
    <property type="term" value="F:metallopeptidase activity"/>
    <property type="evidence" value="ECO:0007669"/>
    <property type="project" value="UniProtKB-KW"/>
</dbReference>
<name>A0A6L5XHW1_9BACT</name>
<dbReference type="RefSeq" id="WP_154508425.1">
    <property type="nucleotide sequence ID" value="NZ_DBFWWU010000070.1"/>
</dbReference>
<dbReference type="SUPFAM" id="SSF47781">
    <property type="entry name" value="RuvA domain 2-like"/>
    <property type="match status" value="1"/>
</dbReference>
<feature type="domain" description="MPN" evidence="8">
    <location>
        <begin position="108"/>
        <end position="230"/>
    </location>
</feature>
<dbReference type="PANTHER" id="PTHR30471">
    <property type="entry name" value="DNA REPAIR PROTEIN RADC"/>
    <property type="match status" value="1"/>
</dbReference>
<keyword evidence="2" id="KW-0479">Metal-binding</keyword>
<dbReference type="InterPro" id="IPR001405">
    <property type="entry name" value="UPF0758"/>
</dbReference>
<protein>
    <submittedName>
        <fullName evidence="9">DNA repair protein RadC</fullName>
    </submittedName>
</protein>
<evidence type="ECO:0000256" key="1">
    <source>
        <dbReference type="ARBA" id="ARBA00022670"/>
    </source>
</evidence>
<dbReference type="Gene3D" id="3.40.140.10">
    <property type="entry name" value="Cytidine Deaminase, domain 2"/>
    <property type="match status" value="1"/>
</dbReference>
<sequence length="230" mass="25475">MSATTDSTTSPHSGHRARLRERLKRDPLAVADYEVLELLLGYGLTRKDTKPLAKELLRRFGTIRGALDARPDELLQVPGFGPGLMALWRVQRELLARYAASAARQREILATPDAVARMAQSRLAGCPHEECWLALVDARNGLIFWERLRRGGIGQVPVQPRDVLEAALTHKASGIILVHNHPGGSPGPSQPDLMLTTELQRLAPRMGLRFLDHVIVTEGDCYSITQSKRI</sequence>
<evidence type="ECO:0000256" key="6">
    <source>
        <dbReference type="RuleBase" id="RU003797"/>
    </source>
</evidence>
<keyword evidence="10" id="KW-1185">Reference proteome</keyword>
<dbReference type="GO" id="GO:0006508">
    <property type="term" value="P:proteolysis"/>
    <property type="evidence" value="ECO:0007669"/>
    <property type="project" value="UniProtKB-KW"/>
</dbReference>
<dbReference type="GO" id="GO:0046872">
    <property type="term" value="F:metal ion binding"/>
    <property type="evidence" value="ECO:0007669"/>
    <property type="project" value="UniProtKB-KW"/>
</dbReference>
<dbReference type="InterPro" id="IPR025657">
    <property type="entry name" value="RadC_JAB"/>
</dbReference>
<dbReference type="AlphaFoldDB" id="A0A6L5XHW1"/>
<accession>A0A6L5XHW1</accession>
<dbReference type="Pfam" id="PF04002">
    <property type="entry name" value="RadC"/>
    <property type="match status" value="1"/>
</dbReference>
<evidence type="ECO:0000256" key="3">
    <source>
        <dbReference type="ARBA" id="ARBA00022801"/>
    </source>
</evidence>
<dbReference type="CDD" id="cd08071">
    <property type="entry name" value="MPN_DUF2466"/>
    <property type="match status" value="1"/>
</dbReference>
<keyword evidence="3" id="KW-0378">Hydrolase</keyword>
<evidence type="ECO:0000256" key="4">
    <source>
        <dbReference type="ARBA" id="ARBA00022833"/>
    </source>
</evidence>
<comment type="caution">
    <text evidence="9">The sequence shown here is derived from an EMBL/GenBank/DDBJ whole genome shotgun (WGS) entry which is preliminary data.</text>
</comment>
<dbReference type="Gene3D" id="1.10.150.20">
    <property type="entry name" value="5' to 3' exonuclease, C-terminal subdomain"/>
    <property type="match status" value="1"/>
</dbReference>
<evidence type="ECO:0000256" key="5">
    <source>
        <dbReference type="ARBA" id="ARBA00023049"/>
    </source>
</evidence>
<dbReference type="PANTHER" id="PTHR30471:SF3">
    <property type="entry name" value="UPF0758 PROTEIN YEES-RELATED"/>
    <property type="match status" value="1"/>
</dbReference>
<evidence type="ECO:0000256" key="7">
    <source>
        <dbReference type="SAM" id="MobiDB-lite"/>
    </source>
</evidence>
<dbReference type="InterPro" id="IPR046778">
    <property type="entry name" value="UPF0758_N"/>
</dbReference>